<dbReference type="Proteomes" id="UP000182517">
    <property type="component" value="Chromosome"/>
</dbReference>
<sequence length="150" mass="16996">MFGFVNFCQDKAVVFMDLCGHLQRLWFCLKSEADVSANHILIIDEQRAGRIFSALTTQSGYQTDWAGAEDILRHEIDRYDLIVISYPYGRGLMERLAEQGRALLVLADYVCDELSSILAGRMNCFYTVKPLDFSNFGKLVKSILNEKGAL</sequence>
<evidence type="ECO:0000313" key="1">
    <source>
        <dbReference type="EMBL" id="APG26430.1"/>
    </source>
</evidence>
<dbReference type="KEGG" id="pef:A7E78_00250"/>
<name>A0A1L3GKK1_9BACT</name>
<keyword evidence="2" id="KW-1185">Reference proteome</keyword>
<dbReference type="AlphaFoldDB" id="A0A1L3GKK1"/>
<accession>A0A1L3GKK1</accession>
<proteinExistence type="predicted"/>
<dbReference type="STRING" id="1842532.A7E78_00250"/>
<evidence type="ECO:0000313" key="2">
    <source>
        <dbReference type="Proteomes" id="UP000182517"/>
    </source>
</evidence>
<protein>
    <recommendedName>
        <fullName evidence="3">Response regulatory domain-containing protein</fullName>
    </recommendedName>
</protein>
<dbReference type="EMBL" id="CP015519">
    <property type="protein sequence ID" value="APG26430.1"/>
    <property type="molecule type" value="Genomic_DNA"/>
</dbReference>
<organism evidence="1 2">
    <name type="scientific">Syntrophotalea acetylenivorans</name>
    <dbReference type="NCBI Taxonomy" id="1842532"/>
    <lineage>
        <taxon>Bacteria</taxon>
        <taxon>Pseudomonadati</taxon>
        <taxon>Thermodesulfobacteriota</taxon>
        <taxon>Desulfuromonadia</taxon>
        <taxon>Desulfuromonadales</taxon>
        <taxon>Syntrophotaleaceae</taxon>
        <taxon>Syntrophotalea</taxon>
    </lineage>
</organism>
<reference evidence="1 2" key="1">
    <citation type="journal article" date="2017" name="Genome Announc.">
        <title>Complete Genome Sequences of Two Acetylene-Fermenting Pelobacter acetylenicus Strains.</title>
        <authorList>
            <person name="Sutton J.M."/>
            <person name="Baesman S.M."/>
            <person name="Fierst J.L."/>
            <person name="Poret-Peterson A.T."/>
            <person name="Oremland R.S."/>
            <person name="Dunlap D.S."/>
            <person name="Akob D.M."/>
        </authorList>
    </citation>
    <scope>NUCLEOTIDE SEQUENCE [LARGE SCALE GENOMIC DNA]</scope>
    <source>
        <strain evidence="1 2">SFB93</strain>
    </source>
</reference>
<gene>
    <name evidence="1" type="ORF">A7E78_00250</name>
</gene>
<evidence type="ECO:0008006" key="3">
    <source>
        <dbReference type="Google" id="ProtNLM"/>
    </source>
</evidence>